<gene>
    <name evidence="1" type="ORF">SAMN05444580_1182</name>
</gene>
<evidence type="ECO:0000313" key="2">
    <source>
        <dbReference type="Proteomes" id="UP000199417"/>
    </source>
</evidence>
<name>A0A1G7D3E1_9NOCA</name>
<sequence length="29" mass="2995">MASLDDFDPVAMVIAMITTALIPTGSVIT</sequence>
<dbReference type="Proteomes" id="UP000199417">
    <property type="component" value="Unassembled WGS sequence"/>
</dbReference>
<keyword evidence="2" id="KW-1185">Reference proteome</keyword>
<protein>
    <submittedName>
        <fullName evidence="1">Uncharacterized protein</fullName>
    </submittedName>
</protein>
<evidence type="ECO:0000313" key="1">
    <source>
        <dbReference type="EMBL" id="SDE46049.1"/>
    </source>
</evidence>
<organism evidence="1 2">
    <name type="scientific">Rhodococcus tukisamuensis</name>
    <dbReference type="NCBI Taxonomy" id="168276"/>
    <lineage>
        <taxon>Bacteria</taxon>
        <taxon>Bacillati</taxon>
        <taxon>Actinomycetota</taxon>
        <taxon>Actinomycetes</taxon>
        <taxon>Mycobacteriales</taxon>
        <taxon>Nocardiaceae</taxon>
        <taxon>Rhodococcus</taxon>
    </lineage>
</organism>
<accession>A0A1G7D3E1</accession>
<proteinExistence type="predicted"/>
<dbReference type="AlphaFoldDB" id="A0A1G7D3E1"/>
<dbReference type="EMBL" id="FNAB01000018">
    <property type="protein sequence ID" value="SDE46049.1"/>
    <property type="molecule type" value="Genomic_DNA"/>
</dbReference>
<reference evidence="1 2" key="1">
    <citation type="submission" date="2016-10" db="EMBL/GenBank/DDBJ databases">
        <authorList>
            <person name="de Groot N.N."/>
        </authorList>
    </citation>
    <scope>NUCLEOTIDE SEQUENCE [LARGE SCALE GENOMIC DNA]</scope>
    <source>
        <strain evidence="1 2">JCM 11308</strain>
    </source>
</reference>